<evidence type="ECO:0000256" key="2">
    <source>
        <dbReference type="ARBA" id="ARBA00022741"/>
    </source>
</evidence>
<dbReference type="InterPro" id="IPR003142">
    <property type="entry name" value="BPL_C"/>
</dbReference>
<comment type="caution">
    <text evidence="8">The sequence shown here is derived from an EMBL/GenBank/DDBJ whole genome shotgun (WGS) entry which is preliminary data.</text>
</comment>
<sequence length="263" mass="28850">MSPAPTDGASADRQPRLPPAYRLVALDSVGSTNDEARRLAAEGAEDGTLVWAREQTKGRGRRGREWSSPRGNLYLSLVLRPECPAAEAAQLGFVAAVALCDALGSVLPPLVEVTLKWPNDVLVNERKAAGILLESVMDADGALDTLLLGMGVNIADYPEDSAYPATSLKFEGARRDLDEVELLEAFARHFLTWVNRWVDDGFAPIRHAWLNRSKSKGREIEARLPDRTLQGVFEDLDETGALQLRMSDGSLRSITVGEIFWRP</sequence>
<evidence type="ECO:0000256" key="5">
    <source>
        <dbReference type="ARBA" id="ARBA00024227"/>
    </source>
</evidence>
<protein>
    <recommendedName>
        <fullName evidence="5">biotin--[biotin carboxyl-carrier protein] ligase</fullName>
        <ecNumber evidence="5">6.3.4.15</ecNumber>
    </recommendedName>
</protein>
<dbReference type="Gene3D" id="3.30.930.10">
    <property type="entry name" value="Bira Bifunctional Protein, Domain 2"/>
    <property type="match status" value="1"/>
</dbReference>
<dbReference type="GO" id="GO:0005737">
    <property type="term" value="C:cytoplasm"/>
    <property type="evidence" value="ECO:0007669"/>
    <property type="project" value="TreeGrafter"/>
</dbReference>
<keyword evidence="3" id="KW-0067">ATP-binding</keyword>
<feature type="domain" description="BPL/LPL catalytic" evidence="7">
    <location>
        <begin position="12"/>
        <end position="198"/>
    </location>
</feature>
<evidence type="ECO:0000259" key="7">
    <source>
        <dbReference type="PROSITE" id="PS51733"/>
    </source>
</evidence>
<reference evidence="8 9" key="1">
    <citation type="submission" date="2018-07" db="EMBL/GenBank/DDBJ databases">
        <title>Venubactetium sediminum gen. nov., sp. nov., isolated from a marine solar saltern.</title>
        <authorList>
            <person name="Wang S."/>
        </authorList>
    </citation>
    <scope>NUCLEOTIDE SEQUENCE [LARGE SCALE GENOMIC DNA]</scope>
    <source>
        <strain evidence="8 9">WD2A32</strain>
    </source>
</reference>
<dbReference type="SUPFAM" id="SSF55681">
    <property type="entry name" value="Class II aaRS and biotin synthetases"/>
    <property type="match status" value="1"/>
</dbReference>
<dbReference type="PROSITE" id="PS51733">
    <property type="entry name" value="BPL_LPL_CATALYTIC"/>
    <property type="match status" value="1"/>
</dbReference>
<dbReference type="AlphaFoldDB" id="A0A369T9Z4"/>
<keyword evidence="4" id="KW-0092">Biotin</keyword>
<dbReference type="Gene3D" id="2.30.30.100">
    <property type="match status" value="1"/>
</dbReference>
<dbReference type="GO" id="GO:0005524">
    <property type="term" value="F:ATP binding"/>
    <property type="evidence" value="ECO:0007669"/>
    <property type="project" value="UniProtKB-KW"/>
</dbReference>
<dbReference type="RefSeq" id="WP_114582047.1">
    <property type="nucleotide sequence ID" value="NZ_QPMH01000007.1"/>
</dbReference>
<keyword evidence="2" id="KW-0547">Nucleotide-binding</keyword>
<dbReference type="PANTHER" id="PTHR12835:SF5">
    <property type="entry name" value="BIOTIN--PROTEIN LIGASE"/>
    <property type="match status" value="1"/>
</dbReference>
<dbReference type="CDD" id="cd16442">
    <property type="entry name" value="BPL"/>
    <property type="match status" value="1"/>
</dbReference>
<comment type="catalytic activity">
    <reaction evidence="6">
        <text>biotin + L-lysyl-[protein] + ATP = N(6)-biotinyl-L-lysyl-[protein] + AMP + diphosphate + H(+)</text>
        <dbReference type="Rhea" id="RHEA:11756"/>
        <dbReference type="Rhea" id="RHEA-COMP:9752"/>
        <dbReference type="Rhea" id="RHEA-COMP:10505"/>
        <dbReference type="ChEBI" id="CHEBI:15378"/>
        <dbReference type="ChEBI" id="CHEBI:29969"/>
        <dbReference type="ChEBI" id="CHEBI:30616"/>
        <dbReference type="ChEBI" id="CHEBI:33019"/>
        <dbReference type="ChEBI" id="CHEBI:57586"/>
        <dbReference type="ChEBI" id="CHEBI:83144"/>
        <dbReference type="ChEBI" id="CHEBI:456215"/>
        <dbReference type="EC" id="6.3.4.15"/>
    </reaction>
</comment>
<dbReference type="Proteomes" id="UP000253941">
    <property type="component" value="Unassembled WGS sequence"/>
</dbReference>
<dbReference type="PANTHER" id="PTHR12835">
    <property type="entry name" value="BIOTIN PROTEIN LIGASE"/>
    <property type="match status" value="1"/>
</dbReference>
<dbReference type="EMBL" id="QPMH01000007">
    <property type="protein sequence ID" value="RDD62149.1"/>
    <property type="molecule type" value="Genomic_DNA"/>
</dbReference>
<evidence type="ECO:0000256" key="1">
    <source>
        <dbReference type="ARBA" id="ARBA00022598"/>
    </source>
</evidence>
<dbReference type="InterPro" id="IPR004408">
    <property type="entry name" value="Biotin_CoA_COase_ligase"/>
</dbReference>
<evidence type="ECO:0000256" key="4">
    <source>
        <dbReference type="ARBA" id="ARBA00023267"/>
    </source>
</evidence>
<keyword evidence="1 8" id="KW-0436">Ligase</keyword>
<dbReference type="EC" id="6.3.4.15" evidence="5"/>
<name>A0A369T9Z4_9PROT</name>
<dbReference type="InterPro" id="IPR004143">
    <property type="entry name" value="BPL_LPL_catalytic"/>
</dbReference>
<dbReference type="SUPFAM" id="SSF50037">
    <property type="entry name" value="C-terminal domain of transcriptional repressors"/>
    <property type="match status" value="1"/>
</dbReference>
<dbReference type="InterPro" id="IPR045864">
    <property type="entry name" value="aa-tRNA-synth_II/BPL/LPL"/>
</dbReference>
<dbReference type="Pfam" id="PF16917">
    <property type="entry name" value="BPL_LplA_LipB_2"/>
    <property type="match status" value="1"/>
</dbReference>
<dbReference type="Pfam" id="PF02237">
    <property type="entry name" value="BPL_C"/>
    <property type="match status" value="1"/>
</dbReference>
<evidence type="ECO:0000313" key="9">
    <source>
        <dbReference type="Proteomes" id="UP000253941"/>
    </source>
</evidence>
<evidence type="ECO:0000256" key="3">
    <source>
        <dbReference type="ARBA" id="ARBA00022840"/>
    </source>
</evidence>
<dbReference type="NCBIfam" id="TIGR00121">
    <property type="entry name" value="birA_ligase"/>
    <property type="match status" value="1"/>
</dbReference>
<accession>A0A369T9Z4</accession>
<evidence type="ECO:0000256" key="6">
    <source>
        <dbReference type="ARBA" id="ARBA00047846"/>
    </source>
</evidence>
<gene>
    <name evidence="8" type="ORF">DRB17_09990</name>
</gene>
<dbReference type="InterPro" id="IPR008988">
    <property type="entry name" value="Transcriptional_repressor_C"/>
</dbReference>
<dbReference type="GO" id="GO:0004077">
    <property type="term" value="F:biotin--[biotin carboxyl-carrier protein] ligase activity"/>
    <property type="evidence" value="ECO:0007669"/>
    <property type="project" value="UniProtKB-EC"/>
</dbReference>
<proteinExistence type="predicted"/>
<keyword evidence="9" id="KW-1185">Reference proteome</keyword>
<organism evidence="8 9">
    <name type="scientific">Ferruginivarius sediminum</name>
    <dbReference type="NCBI Taxonomy" id="2661937"/>
    <lineage>
        <taxon>Bacteria</taxon>
        <taxon>Pseudomonadati</taxon>
        <taxon>Pseudomonadota</taxon>
        <taxon>Alphaproteobacteria</taxon>
        <taxon>Rhodospirillales</taxon>
        <taxon>Rhodospirillaceae</taxon>
        <taxon>Ferruginivarius</taxon>
    </lineage>
</organism>
<evidence type="ECO:0000313" key="8">
    <source>
        <dbReference type="EMBL" id="RDD62149.1"/>
    </source>
</evidence>